<sequence length="181" mass="19430">MSKNQYHSIQSQKENKKRIDPFVIGVAITILVVFIGIVMLGSSAGTSPEVITDAKVAITPLKETSFDWGTISINGGVVSKTFDIENASDAPLKLYEVLTSCMCTTAQLTTDTQTSKKFGMHEKSSSVFEVNPHETATLTVEFDPAFHGPSGVGPISRTVTMNTNDPQNPTLSFSLSAVVSK</sequence>
<feature type="transmembrane region" description="Helical" evidence="1">
    <location>
        <begin position="21"/>
        <end position="41"/>
    </location>
</feature>
<keyword evidence="1" id="KW-0812">Transmembrane</keyword>
<accession>A0A2M7TMB8</accession>
<name>A0A2M7TMB8_UNCKA</name>
<dbReference type="EMBL" id="PFNL01000020">
    <property type="protein sequence ID" value="PIZ47984.1"/>
    <property type="molecule type" value="Genomic_DNA"/>
</dbReference>
<keyword evidence="1" id="KW-1133">Transmembrane helix</keyword>
<comment type="caution">
    <text evidence="2">The sequence shown here is derived from an EMBL/GenBank/DDBJ whole genome shotgun (WGS) entry which is preliminary data.</text>
</comment>
<gene>
    <name evidence="2" type="ORF">COY32_00820</name>
</gene>
<dbReference type="Proteomes" id="UP000228920">
    <property type="component" value="Unassembled WGS sequence"/>
</dbReference>
<evidence type="ECO:0000256" key="1">
    <source>
        <dbReference type="SAM" id="Phobius"/>
    </source>
</evidence>
<evidence type="ECO:0000313" key="2">
    <source>
        <dbReference type="EMBL" id="PIZ47984.1"/>
    </source>
</evidence>
<dbReference type="Gene3D" id="2.60.40.10">
    <property type="entry name" value="Immunoglobulins"/>
    <property type="match status" value="1"/>
</dbReference>
<dbReference type="AlphaFoldDB" id="A0A2M7TMB8"/>
<reference evidence="3" key="1">
    <citation type="submission" date="2017-09" db="EMBL/GenBank/DDBJ databases">
        <title>Depth-based differentiation of microbial function through sediment-hosted aquifers and enrichment of novel symbionts in the deep terrestrial subsurface.</title>
        <authorList>
            <person name="Probst A.J."/>
            <person name="Ladd B."/>
            <person name="Jarett J.K."/>
            <person name="Geller-Mcgrath D.E."/>
            <person name="Sieber C.M.K."/>
            <person name="Emerson J.B."/>
            <person name="Anantharaman K."/>
            <person name="Thomas B.C."/>
            <person name="Malmstrom R."/>
            <person name="Stieglmeier M."/>
            <person name="Klingl A."/>
            <person name="Woyke T."/>
            <person name="Ryan C.M."/>
            <person name="Banfield J.F."/>
        </authorList>
    </citation>
    <scope>NUCLEOTIDE SEQUENCE [LARGE SCALE GENOMIC DNA]</scope>
</reference>
<dbReference type="Pfam" id="PF07610">
    <property type="entry name" value="DUF1573"/>
    <property type="match status" value="1"/>
</dbReference>
<proteinExistence type="predicted"/>
<protein>
    <recommendedName>
        <fullName evidence="4">DUF1573 domain-containing protein</fullName>
    </recommendedName>
</protein>
<evidence type="ECO:0008006" key="4">
    <source>
        <dbReference type="Google" id="ProtNLM"/>
    </source>
</evidence>
<dbReference type="InterPro" id="IPR013783">
    <property type="entry name" value="Ig-like_fold"/>
</dbReference>
<organism evidence="2 3">
    <name type="scientific">candidate division WWE3 bacterium CG_4_10_14_0_2_um_filter_41_14</name>
    <dbReference type="NCBI Taxonomy" id="1975072"/>
    <lineage>
        <taxon>Bacteria</taxon>
        <taxon>Katanobacteria</taxon>
    </lineage>
</organism>
<dbReference type="InterPro" id="IPR011467">
    <property type="entry name" value="DUF1573"/>
</dbReference>
<evidence type="ECO:0000313" key="3">
    <source>
        <dbReference type="Proteomes" id="UP000228920"/>
    </source>
</evidence>
<keyword evidence="1" id="KW-0472">Membrane</keyword>